<gene>
    <name evidence="2" type="ORF">Fot_35204</name>
</gene>
<comment type="caution">
    <text evidence="2">The sequence shown here is derived from an EMBL/GenBank/DDBJ whole genome shotgun (WGS) entry which is preliminary data.</text>
</comment>
<reference evidence="3" key="1">
    <citation type="submission" date="2024-07" db="EMBL/GenBank/DDBJ databases">
        <title>Two chromosome-level genome assemblies of Korean endemic species Abeliophyllum distichum and Forsythia ovata (Oleaceae).</title>
        <authorList>
            <person name="Jang H."/>
        </authorList>
    </citation>
    <scope>NUCLEOTIDE SEQUENCE [LARGE SCALE GENOMIC DNA]</scope>
</reference>
<feature type="compositionally biased region" description="Basic and acidic residues" evidence="1">
    <location>
        <begin position="35"/>
        <end position="44"/>
    </location>
</feature>
<evidence type="ECO:0000313" key="2">
    <source>
        <dbReference type="EMBL" id="KAL2501356.1"/>
    </source>
</evidence>
<evidence type="ECO:0000313" key="3">
    <source>
        <dbReference type="Proteomes" id="UP001604277"/>
    </source>
</evidence>
<keyword evidence="3" id="KW-1185">Reference proteome</keyword>
<feature type="region of interest" description="Disordered" evidence="1">
    <location>
        <begin position="27"/>
        <end position="49"/>
    </location>
</feature>
<proteinExistence type="predicted"/>
<sequence length="105" mass="11956">MKKIRAATVASQTPHISPPHQYQIAQANLPPGRRPMHEPGEGLRKTQWVRSSAAISPSQLWSYEIDDDEEISPFSEEIQRCKALRDFEMSEIGKYAGQRDPDDHL</sequence>
<dbReference type="EMBL" id="JBFOLJ010000010">
    <property type="protein sequence ID" value="KAL2501356.1"/>
    <property type="molecule type" value="Genomic_DNA"/>
</dbReference>
<dbReference type="Proteomes" id="UP001604277">
    <property type="component" value="Unassembled WGS sequence"/>
</dbReference>
<name>A0ABD1SKW9_9LAMI</name>
<evidence type="ECO:0000256" key="1">
    <source>
        <dbReference type="SAM" id="MobiDB-lite"/>
    </source>
</evidence>
<protein>
    <submittedName>
        <fullName evidence="2">Uncharacterized protein</fullName>
    </submittedName>
</protein>
<accession>A0ABD1SKW9</accession>
<dbReference type="AlphaFoldDB" id="A0ABD1SKW9"/>
<organism evidence="2 3">
    <name type="scientific">Forsythia ovata</name>
    <dbReference type="NCBI Taxonomy" id="205694"/>
    <lineage>
        <taxon>Eukaryota</taxon>
        <taxon>Viridiplantae</taxon>
        <taxon>Streptophyta</taxon>
        <taxon>Embryophyta</taxon>
        <taxon>Tracheophyta</taxon>
        <taxon>Spermatophyta</taxon>
        <taxon>Magnoliopsida</taxon>
        <taxon>eudicotyledons</taxon>
        <taxon>Gunneridae</taxon>
        <taxon>Pentapetalae</taxon>
        <taxon>asterids</taxon>
        <taxon>lamiids</taxon>
        <taxon>Lamiales</taxon>
        <taxon>Oleaceae</taxon>
        <taxon>Forsythieae</taxon>
        <taxon>Forsythia</taxon>
    </lineage>
</organism>